<keyword evidence="2" id="KW-0820">tRNA-binding</keyword>
<keyword evidence="2" id="KW-0963">Cytoplasm</keyword>
<dbReference type="GO" id="GO:0051500">
    <property type="term" value="F:D-tyrosyl-tRNA(Tyr) deacylase activity"/>
    <property type="evidence" value="ECO:0007669"/>
    <property type="project" value="TreeGrafter"/>
</dbReference>
<dbReference type="PANTHER" id="PTHR10472:SF5">
    <property type="entry name" value="D-AMINOACYL-TRNA DEACYLASE 1"/>
    <property type="match status" value="1"/>
</dbReference>
<comment type="similarity">
    <text evidence="1 2">Belongs to the DTD family.</text>
</comment>
<dbReference type="EC" id="3.1.1.-" evidence="2"/>
<dbReference type="Gene3D" id="3.50.80.10">
    <property type="entry name" value="D-tyrosyl-tRNA(Tyr) deacylase"/>
    <property type="match status" value="1"/>
</dbReference>
<dbReference type="GO" id="GO:0005737">
    <property type="term" value="C:cytoplasm"/>
    <property type="evidence" value="ECO:0007669"/>
    <property type="project" value="UniProtKB-SubCell"/>
</dbReference>
<keyword evidence="2" id="KW-0378">Hydrolase</keyword>
<sequence>MQRVSQAQVVVEGKVVGQIGQGLLVLLGVGRGDTLDDAAYLARKIAGLRVFADADGKMNLSLADVGGEVLAVSQFTLFGDTRKGNRPSFIEAAAPDEGRQLYERFCDLMTQQGLHVETGVFQAHMEVHLINDGPVTIWLDSAERFQHRRS</sequence>
<dbReference type="InterPro" id="IPR003732">
    <property type="entry name" value="Daa-tRNA_deacyls_DTD"/>
</dbReference>
<evidence type="ECO:0000256" key="1">
    <source>
        <dbReference type="ARBA" id="ARBA00009673"/>
    </source>
</evidence>
<dbReference type="HAMAP" id="MF_00518">
    <property type="entry name" value="Deacylase_Dtd"/>
    <property type="match status" value="1"/>
</dbReference>
<protein>
    <recommendedName>
        <fullName evidence="2">D-aminoacyl-tRNA deacylase</fullName>
        <shortName evidence="2">DTD</shortName>
        <ecNumber evidence="2">3.1.1.96</ecNumber>
    </recommendedName>
    <alternativeName>
        <fullName evidence="2">Gly-tRNA(Ala) deacylase</fullName>
        <ecNumber evidence="2">3.1.1.-</ecNumber>
    </alternativeName>
</protein>
<dbReference type="Proteomes" id="UP000321197">
    <property type="component" value="Unassembled WGS sequence"/>
</dbReference>
<dbReference type="EMBL" id="BJXL01000007">
    <property type="protein sequence ID" value="GEM82293.1"/>
    <property type="molecule type" value="Genomic_DNA"/>
</dbReference>
<dbReference type="InterPro" id="IPR023509">
    <property type="entry name" value="DTD-like_sf"/>
</dbReference>
<dbReference type="PANTHER" id="PTHR10472">
    <property type="entry name" value="D-TYROSYL-TRNA TYR DEACYLASE"/>
    <property type="match status" value="1"/>
</dbReference>
<evidence type="ECO:0000256" key="2">
    <source>
        <dbReference type="HAMAP-Rule" id="MF_00518"/>
    </source>
</evidence>
<comment type="function">
    <text evidence="2">An aminoacyl-tRNA editing enzyme that deacylates mischarged D-aminoacyl-tRNAs. Also deacylates mischarged glycyl-tRNA(Ala), protecting cells against glycine mischarging by AlaRS. Acts via tRNA-based rather than protein-based catalysis; rejects L-amino acids rather than detecting D-amino acids in the active site. By recycling D-aminoacyl-tRNA to D-amino acids and free tRNA molecules, this enzyme counteracts the toxicity associated with the formation of D-aminoacyl-tRNA entities in vivo and helps enforce protein L-homochirality.</text>
</comment>
<dbReference type="GO" id="GO:0043908">
    <property type="term" value="F:Ser(Gly)-tRNA(Ala) hydrolase activity"/>
    <property type="evidence" value="ECO:0007669"/>
    <property type="project" value="UniProtKB-UniRule"/>
</dbReference>
<dbReference type="CDD" id="cd00563">
    <property type="entry name" value="Dtyr_deacylase"/>
    <property type="match status" value="1"/>
</dbReference>
<keyword evidence="2" id="KW-0694">RNA-binding</keyword>
<dbReference type="EC" id="3.1.1.96" evidence="2"/>
<dbReference type="AlphaFoldDB" id="A0A511QY32"/>
<comment type="catalytic activity">
    <reaction evidence="2">
        <text>glycyl-tRNA(Ala) + H2O = tRNA(Ala) + glycine + H(+)</text>
        <dbReference type="Rhea" id="RHEA:53744"/>
        <dbReference type="Rhea" id="RHEA-COMP:9657"/>
        <dbReference type="Rhea" id="RHEA-COMP:13640"/>
        <dbReference type="ChEBI" id="CHEBI:15377"/>
        <dbReference type="ChEBI" id="CHEBI:15378"/>
        <dbReference type="ChEBI" id="CHEBI:57305"/>
        <dbReference type="ChEBI" id="CHEBI:78442"/>
        <dbReference type="ChEBI" id="CHEBI:78522"/>
    </reaction>
</comment>
<comment type="subunit">
    <text evidence="2">Homodimer.</text>
</comment>
<dbReference type="Pfam" id="PF02580">
    <property type="entry name" value="Tyr_Deacylase"/>
    <property type="match status" value="1"/>
</dbReference>
<feature type="short sequence motif" description="Gly-cisPro motif, important for rejection of L-amino acids" evidence="2">
    <location>
        <begin position="133"/>
        <end position="134"/>
    </location>
</feature>
<dbReference type="FunFam" id="3.50.80.10:FF:000001">
    <property type="entry name" value="D-aminoacyl-tRNA deacylase"/>
    <property type="match status" value="1"/>
</dbReference>
<name>A0A511QY32_9DEIN</name>
<organism evidence="3 4">
    <name type="scientific">Meiothermus hypogaeus NBRC 106114</name>
    <dbReference type="NCBI Taxonomy" id="1227553"/>
    <lineage>
        <taxon>Bacteria</taxon>
        <taxon>Thermotogati</taxon>
        <taxon>Deinococcota</taxon>
        <taxon>Deinococci</taxon>
        <taxon>Thermales</taxon>
        <taxon>Thermaceae</taxon>
        <taxon>Meiothermus</taxon>
    </lineage>
</organism>
<dbReference type="SUPFAM" id="SSF69500">
    <property type="entry name" value="DTD-like"/>
    <property type="match status" value="1"/>
</dbReference>
<comment type="catalytic activity">
    <reaction evidence="2">
        <text>a D-aminoacyl-tRNA + H2O = a tRNA + a D-alpha-amino acid + H(+)</text>
        <dbReference type="Rhea" id="RHEA:13953"/>
        <dbReference type="Rhea" id="RHEA-COMP:10123"/>
        <dbReference type="Rhea" id="RHEA-COMP:10124"/>
        <dbReference type="ChEBI" id="CHEBI:15377"/>
        <dbReference type="ChEBI" id="CHEBI:15378"/>
        <dbReference type="ChEBI" id="CHEBI:59871"/>
        <dbReference type="ChEBI" id="CHEBI:78442"/>
        <dbReference type="ChEBI" id="CHEBI:79333"/>
        <dbReference type="EC" id="3.1.1.96"/>
    </reaction>
</comment>
<comment type="subcellular location">
    <subcellularLocation>
        <location evidence="2">Cytoplasm</location>
    </subcellularLocation>
</comment>
<evidence type="ECO:0000313" key="3">
    <source>
        <dbReference type="EMBL" id="GEM82293.1"/>
    </source>
</evidence>
<reference evidence="3 4" key="1">
    <citation type="submission" date="2019-07" db="EMBL/GenBank/DDBJ databases">
        <title>Whole genome shotgun sequence of Meiothermus hypogaeus NBRC 106114.</title>
        <authorList>
            <person name="Hosoyama A."/>
            <person name="Uohara A."/>
            <person name="Ohji S."/>
            <person name="Ichikawa N."/>
        </authorList>
    </citation>
    <scope>NUCLEOTIDE SEQUENCE [LARGE SCALE GENOMIC DNA]</scope>
    <source>
        <strain evidence="3 4">NBRC 106114</strain>
    </source>
</reference>
<gene>
    <name evidence="2 3" type="primary">dtd</name>
    <name evidence="3" type="ORF">MHY01S_04590</name>
</gene>
<dbReference type="GO" id="GO:0019478">
    <property type="term" value="P:D-amino acid catabolic process"/>
    <property type="evidence" value="ECO:0007669"/>
    <property type="project" value="UniProtKB-UniRule"/>
</dbReference>
<proteinExistence type="inferred from homology"/>
<evidence type="ECO:0000313" key="4">
    <source>
        <dbReference type="Proteomes" id="UP000321197"/>
    </source>
</evidence>
<comment type="domain">
    <text evidence="2">A Gly-cisPro motif from one monomer fits into the active site of the other monomer to allow specific chiral rejection of L-amino acids.</text>
</comment>
<dbReference type="GO" id="GO:0106026">
    <property type="term" value="F:Gly-tRNA(Ala) deacylase activity"/>
    <property type="evidence" value="ECO:0007669"/>
    <property type="project" value="UniProtKB-UniRule"/>
</dbReference>
<comment type="caution">
    <text evidence="3">The sequence shown here is derived from an EMBL/GenBank/DDBJ whole genome shotgun (WGS) entry which is preliminary data.</text>
</comment>
<dbReference type="NCBIfam" id="TIGR00256">
    <property type="entry name" value="D-aminoacyl-tRNA deacylase"/>
    <property type="match status" value="1"/>
</dbReference>
<accession>A0A511QY32</accession>
<dbReference type="GO" id="GO:0000049">
    <property type="term" value="F:tRNA binding"/>
    <property type="evidence" value="ECO:0007669"/>
    <property type="project" value="UniProtKB-UniRule"/>
</dbReference>